<name>A0A9P6RFQ8_9FUNG</name>
<feature type="compositionally biased region" description="Low complexity" evidence="8">
    <location>
        <begin position="81"/>
        <end position="99"/>
    </location>
</feature>
<dbReference type="SMART" id="SM00220">
    <property type="entry name" value="S_TKc"/>
    <property type="match status" value="1"/>
</dbReference>
<evidence type="ECO:0000256" key="2">
    <source>
        <dbReference type="ARBA" id="ARBA00022527"/>
    </source>
</evidence>
<feature type="compositionally biased region" description="Acidic residues" evidence="8">
    <location>
        <begin position="175"/>
        <end position="186"/>
    </location>
</feature>
<feature type="region of interest" description="Disordered" evidence="8">
    <location>
        <begin position="81"/>
        <end position="102"/>
    </location>
</feature>
<dbReference type="GO" id="GO:0038066">
    <property type="term" value="P:p38MAPK cascade"/>
    <property type="evidence" value="ECO:0007669"/>
    <property type="project" value="TreeGrafter"/>
</dbReference>
<keyword evidence="4 7" id="KW-0547">Nucleotide-binding</keyword>
<dbReference type="PANTHER" id="PTHR48016">
    <property type="entry name" value="MAP KINASE KINASE KINASE SSK2-RELATED-RELATED"/>
    <property type="match status" value="1"/>
</dbReference>
<sequence>MSSLRVQEGEDEDAISVPRPSSIRRATGRSSARNSLNMTWPLRPSLDDHRTVNVNNTSALGAIQTIVPITTVGAGTTYTTKPSLQQQQSSQQSQAQPQSELEVVPVQRKKGVSFFFAEEEAAEDEADEDGYDDAEARAAIDAEAEAEADYEVMRNIENLQLGLNNLDQHEQHSDTEDDPVEVYYDNDGEKDSQSESNKDQERLDRFMQPTSNSDEGVLELNRERIDWQSMLQSVLTGEVFSIENKRLEDPNFEIQPAIKHQIWLGLRASINARPATDEERFVETARTQADSYLQEVMDFKVDASSEASPLEQVLSVLLKVDMVESLYPKNAAIGVDKPLYKSKEFQYRLNALNAYASVMKKMKIQTKILKNWTGSDTLEVTRSKDSGQEVSFVDRLLKENGLERTFEKSTLSSLREAMIQIKATMVDNAVAFASMGLVPTMSELQKLIRFPSTLMQECLRLRLEYADRVTVPTLPNVDQMLDDFKTSLFLACQIKYDYEVLESAEDGWYLEPCIDSEYEKVLKLSLQFYFKLLSWKVEYWGQSKKYTDSVLDLEWESLSSLGQQIDGIGLDTAEQLCKSTSFLYKHLQEQMKERPELPQTAGEVTKVYGKVLENVRFRANRLRRFTRTLTDTFENTAEYLLDKKKGDTLAALMTRLAETNHVMLYTENVENLGTCIIVEHKVAESAMYLSHTLRSCFEQAGTGYILVFTPRDKFIWGGQILNLDKFPGIDLDLKPGRVRLISERGSLLDACKKRFSKFADPYGLEIITESRANVTALNKELNKTKKAAYKLADTIVQSVTVLRKITMRVPNCQDLVQPFFRFASDYGLTSLSSMEGLPRSQFNLKLLRLSIDWVSFVCDDCDQTDRQTFRWAMSALNFAMKMTKGNNILALSDSEFSWLRNKIAGCMTLLISHFDIHGARSQSEILRNERDGRLKQKPKDQTRLLEEIANIFKLATANESILSEDAARNHRTQIEKLCTLEKVRTEREQDIKVVGKVLDDQKPEDRSLVFLAALSDSVAIRWQMVKYIGSGTFGTVYLGTNSDTGELIAVKEIRFQNASMSLVKSIHDEMKVMKMLHHPNIVRYDNIEVHRHKVFIFMEFCQGGSLADLLEHGRIEDEKVIKFYTLQMLKGLAYLHGENVVHRDVKPDNVLLDHLDNIKFVDFGAAKILAKNQRTRTHGRGGAGTISVGVGANSLNGTPMYMAPEVIKNGEKGRKGSMDIWSLGCCVLEMATGRRPWAHLDNEWAVMYHVATSHPPLPDPSQMSAKGISFLKRCFTRSAHDRPSAVELLRDEWLRGVDTEENRGKYASDESAVEMMHNNNNSDGETSTIATPGSHYGDHDEFASAYSASSTVVVDEDLPNGSGEFGSGSGPDAKKEADVDLKKSTECVATSTSGRSTTVVENAGSVEVGRNEVPSRSATLNPMNVLDSVLSDNVSEVGSEVELMLSAVREREETSRQASMQSSPMPGQATTYPWQADTSSIASVDDSSQHGFQMVGGSINGSINHQSLPSLSSVLASASATASVSLDASQIAEIEEQGGFARQMGLDSYDHSVGPGEREERTLMSPVLSMRMMDGSGGDDENLGASESVNAATAAVNAEGAVGGDIPLFAMMTRQDSDGSSSAADSLQDGPRFP</sequence>
<dbReference type="EMBL" id="JAAAIN010000290">
    <property type="protein sequence ID" value="KAG0316649.1"/>
    <property type="molecule type" value="Genomic_DNA"/>
</dbReference>
<protein>
    <submittedName>
        <fullName evidence="10">Suppressor of Sensor Kinase (SLN1)</fullName>
    </submittedName>
</protein>
<evidence type="ECO:0000256" key="8">
    <source>
        <dbReference type="SAM" id="MobiDB-lite"/>
    </source>
</evidence>
<dbReference type="PROSITE" id="PS50011">
    <property type="entry name" value="PROTEIN_KINASE_DOM"/>
    <property type="match status" value="1"/>
</dbReference>
<evidence type="ECO:0000313" key="11">
    <source>
        <dbReference type="Proteomes" id="UP000823405"/>
    </source>
</evidence>
<evidence type="ECO:0000256" key="1">
    <source>
        <dbReference type="ARBA" id="ARBA00006529"/>
    </source>
</evidence>
<dbReference type="Proteomes" id="UP000823405">
    <property type="component" value="Unassembled WGS sequence"/>
</dbReference>
<feature type="region of interest" description="Disordered" evidence="8">
    <location>
        <begin position="169"/>
        <end position="215"/>
    </location>
</feature>
<evidence type="ECO:0000259" key="9">
    <source>
        <dbReference type="PROSITE" id="PS50011"/>
    </source>
</evidence>
<dbReference type="PROSITE" id="PS00107">
    <property type="entry name" value="PROTEIN_KINASE_ATP"/>
    <property type="match status" value="1"/>
</dbReference>
<keyword evidence="6 7" id="KW-0067">ATP-binding</keyword>
<feature type="compositionally biased region" description="Polar residues" evidence="8">
    <location>
        <begin position="28"/>
        <end position="38"/>
    </location>
</feature>
<feature type="region of interest" description="Disordered" evidence="8">
    <location>
        <begin position="1612"/>
        <end position="1634"/>
    </location>
</feature>
<dbReference type="Gene3D" id="1.10.510.10">
    <property type="entry name" value="Transferase(Phosphotransferase) domain 1"/>
    <property type="match status" value="1"/>
</dbReference>
<dbReference type="InterPro" id="IPR050538">
    <property type="entry name" value="MAP_kinase_kinase_kinase"/>
</dbReference>
<evidence type="ECO:0000256" key="3">
    <source>
        <dbReference type="ARBA" id="ARBA00022679"/>
    </source>
</evidence>
<dbReference type="GO" id="GO:0004674">
    <property type="term" value="F:protein serine/threonine kinase activity"/>
    <property type="evidence" value="ECO:0007669"/>
    <property type="project" value="UniProtKB-KW"/>
</dbReference>
<feature type="compositionally biased region" description="Basic and acidic residues" evidence="8">
    <location>
        <begin position="187"/>
        <end position="205"/>
    </location>
</feature>
<feature type="binding site" evidence="7">
    <location>
        <position position="1051"/>
    </location>
    <ligand>
        <name>ATP</name>
        <dbReference type="ChEBI" id="CHEBI:30616"/>
    </ligand>
</feature>
<dbReference type="OrthoDB" id="1043025at2759"/>
<accession>A0A9P6RFQ8</accession>
<dbReference type="SUPFAM" id="SSF56112">
    <property type="entry name" value="Protein kinase-like (PK-like)"/>
    <property type="match status" value="1"/>
</dbReference>
<dbReference type="PROSITE" id="PS00108">
    <property type="entry name" value="PROTEIN_KINASE_ST"/>
    <property type="match status" value="1"/>
</dbReference>
<evidence type="ECO:0000256" key="7">
    <source>
        <dbReference type="PROSITE-ProRule" id="PRU10141"/>
    </source>
</evidence>
<gene>
    <name evidence="10" type="primary">SSK2</name>
    <name evidence="10" type="ORF">BGZ97_006550</name>
</gene>
<keyword evidence="11" id="KW-1185">Reference proteome</keyword>
<dbReference type="InterPro" id="IPR008271">
    <property type="entry name" value="Ser/Thr_kinase_AS"/>
</dbReference>
<dbReference type="GO" id="GO:0005524">
    <property type="term" value="F:ATP binding"/>
    <property type="evidence" value="ECO:0007669"/>
    <property type="project" value="UniProtKB-UniRule"/>
</dbReference>
<evidence type="ECO:0000256" key="4">
    <source>
        <dbReference type="ARBA" id="ARBA00022741"/>
    </source>
</evidence>
<feature type="compositionally biased region" description="Polar residues" evidence="8">
    <location>
        <begin position="1456"/>
        <end position="1471"/>
    </location>
</feature>
<dbReference type="InterPro" id="IPR011009">
    <property type="entry name" value="Kinase-like_dom_sf"/>
</dbReference>
<feature type="domain" description="Protein kinase" evidence="9">
    <location>
        <begin position="1022"/>
        <end position="1294"/>
    </location>
</feature>
<comment type="similarity">
    <text evidence="1">Belongs to the protein kinase superfamily. STE Ser/Thr protein kinase family. MAP kinase kinase kinase subfamily.</text>
</comment>
<comment type="caution">
    <text evidence="10">The sequence shown here is derived from an EMBL/GenBank/DDBJ whole genome shotgun (WGS) entry which is preliminary data.</text>
</comment>
<feature type="region of interest" description="Disordered" evidence="8">
    <location>
        <begin position="1449"/>
        <end position="1471"/>
    </location>
</feature>
<feature type="compositionally biased region" description="Low complexity" evidence="8">
    <location>
        <begin position="1618"/>
        <end position="1634"/>
    </location>
</feature>
<proteinExistence type="inferred from homology"/>
<keyword evidence="2" id="KW-0723">Serine/threonine-protein kinase</keyword>
<evidence type="ECO:0000256" key="5">
    <source>
        <dbReference type="ARBA" id="ARBA00022777"/>
    </source>
</evidence>
<organism evidence="10 11">
    <name type="scientific">Linnemannia gamsii</name>
    <dbReference type="NCBI Taxonomy" id="64522"/>
    <lineage>
        <taxon>Eukaryota</taxon>
        <taxon>Fungi</taxon>
        <taxon>Fungi incertae sedis</taxon>
        <taxon>Mucoromycota</taxon>
        <taxon>Mortierellomycotina</taxon>
        <taxon>Mortierellomycetes</taxon>
        <taxon>Mortierellales</taxon>
        <taxon>Mortierellaceae</taxon>
        <taxon>Linnemannia</taxon>
    </lineage>
</organism>
<feature type="region of interest" description="Disordered" evidence="8">
    <location>
        <begin position="1"/>
        <end position="44"/>
    </location>
</feature>
<dbReference type="InterPro" id="IPR017441">
    <property type="entry name" value="Protein_kinase_ATP_BS"/>
</dbReference>
<reference evidence="10" key="1">
    <citation type="journal article" date="2020" name="Fungal Divers.">
        <title>Resolving the Mortierellaceae phylogeny through synthesis of multi-gene phylogenetics and phylogenomics.</title>
        <authorList>
            <person name="Vandepol N."/>
            <person name="Liber J."/>
            <person name="Desiro A."/>
            <person name="Na H."/>
            <person name="Kennedy M."/>
            <person name="Barry K."/>
            <person name="Grigoriev I.V."/>
            <person name="Miller A.N."/>
            <person name="O'Donnell K."/>
            <person name="Stajich J.E."/>
            <person name="Bonito G."/>
        </authorList>
    </citation>
    <scope>NUCLEOTIDE SEQUENCE</scope>
    <source>
        <strain evidence="10">NVP60</strain>
    </source>
</reference>
<dbReference type="InterPro" id="IPR000719">
    <property type="entry name" value="Prot_kinase_dom"/>
</dbReference>
<dbReference type="PANTHER" id="PTHR48016:SF32">
    <property type="entry name" value="MITOGEN-ACTIVATED PROTEIN KINASE KINASE KINASE 4"/>
    <property type="match status" value="1"/>
</dbReference>
<keyword evidence="5 10" id="KW-0418">Kinase</keyword>
<evidence type="ECO:0000256" key="6">
    <source>
        <dbReference type="ARBA" id="ARBA00022840"/>
    </source>
</evidence>
<evidence type="ECO:0000313" key="10">
    <source>
        <dbReference type="EMBL" id="KAG0316649.1"/>
    </source>
</evidence>
<keyword evidence="3" id="KW-0808">Transferase</keyword>
<dbReference type="Pfam" id="PF00069">
    <property type="entry name" value="Pkinase"/>
    <property type="match status" value="1"/>
</dbReference>